<comment type="similarity">
    <text evidence="1">Belongs to the peptidase C48 family.</text>
</comment>
<feature type="compositionally biased region" description="Pro residues" evidence="6">
    <location>
        <begin position="401"/>
        <end position="410"/>
    </location>
</feature>
<dbReference type="PROSITE" id="PS50600">
    <property type="entry name" value="ULP_PROTEASE"/>
    <property type="match status" value="1"/>
</dbReference>
<dbReference type="EMBL" id="GECZ01010357">
    <property type="protein sequence ID" value="JAS59412.1"/>
    <property type="molecule type" value="Transcribed_RNA"/>
</dbReference>
<dbReference type="PANTHER" id="PTHR46896:SF3">
    <property type="entry name" value="FI06413P-RELATED"/>
    <property type="match status" value="1"/>
</dbReference>
<dbReference type="PANTHER" id="PTHR46896">
    <property type="entry name" value="SENTRIN-SPECIFIC PROTEASE"/>
    <property type="match status" value="1"/>
</dbReference>
<feature type="domain" description="Ubiquitin-like protease family profile" evidence="7">
    <location>
        <begin position="880"/>
        <end position="1176"/>
    </location>
</feature>
<keyword evidence="2" id="KW-0597">Phosphoprotein</keyword>
<evidence type="ECO:0000259" key="7">
    <source>
        <dbReference type="PROSITE" id="PS50600"/>
    </source>
</evidence>
<accession>A0A1B6GAF7</accession>
<evidence type="ECO:0000313" key="8">
    <source>
        <dbReference type="EMBL" id="JAS59412.1"/>
    </source>
</evidence>
<feature type="region of interest" description="Disordered" evidence="6">
    <location>
        <begin position="845"/>
        <end position="866"/>
    </location>
</feature>
<feature type="region of interest" description="Disordered" evidence="6">
    <location>
        <begin position="578"/>
        <end position="605"/>
    </location>
</feature>
<dbReference type="InterPro" id="IPR038765">
    <property type="entry name" value="Papain-like_cys_pep_sf"/>
</dbReference>
<keyword evidence="3" id="KW-0645">Protease</keyword>
<evidence type="ECO:0000256" key="3">
    <source>
        <dbReference type="ARBA" id="ARBA00022670"/>
    </source>
</evidence>
<feature type="compositionally biased region" description="Acidic residues" evidence="6">
    <location>
        <begin position="1050"/>
        <end position="1073"/>
    </location>
</feature>
<proteinExistence type="inferred from homology"/>
<dbReference type="GO" id="GO:0070139">
    <property type="term" value="F:SUMO-specific endopeptidase activity"/>
    <property type="evidence" value="ECO:0007669"/>
    <property type="project" value="TreeGrafter"/>
</dbReference>
<feature type="compositionally biased region" description="Low complexity" evidence="6">
    <location>
        <begin position="846"/>
        <end position="866"/>
    </location>
</feature>
<reference evidence="8" key="1">
    <citation type="submission" date="2015-11" db="EMBL/GenBank/DDBJ databases">
        <title>De novo transcriptome assembly of four potential Pierce s Disease insect vectors from Arizona vineyards.</title>
        <authorList>
            <person name="Tassone E.E."/>
        </authorList>
    </citation>
    <scope>NUCLEOTIDE SEQUENCE</scope>
</reference>
<feature type="compositionally biased region" description="Acidic residues" evidence="6">
    <location>
        <begin position="1244"/>
        <end position="1273"/>
    </location>
</feature>
<organism evidence="8">
    <name type="scientific">Cuerna arida</name>
    <dbReference type="NCBI Taxonomy" id="1464854"/>
    <lineage>
        <taxon>Eukaryota</taxon>
        <taxon>Metazoa</taxon>
        <taxon>Ecdysozoa</taxon>
        <taxon>Arthropoda</taxon>
        <taxon>Hexapoda</taxon>
        <taxon>Insecta</taxon>
        <taxon>Pterygota</taxon>
        <taxon>Neoptera</taxon>
        <taxon>Paraneoptera</taxon>
        <taxon>Hemiptera</taxon>
        <taxon>Auchenorrhyncha</taxon>
        <taxon>Membracoidea</taxon>
        <taxon>Cicadellidae</taxon>
        <taxon>Cicadellinae</taxon>
        <taxon>Proconiini</taxon>
        <taxon>Cuerna</taxon>
    </lineage>
</organism>
<feature type="region of interest" description="Disordered" evidence="6">
    <location>
        <begin position="1044"/>
        <end position="1100"/>
    </location>
</feature>
<dbReference type="Pfam" id="PF02902">
    <property type="entry name" value="Peptidase_C48"/>
    <property type="match status" value="1"/>
</dbReference>
<name>A0A1B6GAF7_9HEMI</name>
<dbReference type="GO" id="GO:0005634">
    <property type="term" value="C:nucleus"/>
    <property type="evidence" value="ECO:0007669"/>
    <property type="project" value="TreeGrafter"/>
</dbReference>
<dbReference type="InterPro" id="IPR051947">
    <property type="entry name" value="Sentrin-specific_protease"/>
</dbReference>
<feature type="compositionally biased region" description="Acidic residues" evidence="6">
    <location>
        <begin position="1310"/>
        <end position="1336"/>
    </location>
</feature>
<evidence type="ECO:0000256" key="6">
    <source>
        <dbReference type="SAM" id="MobiDB-lite"/>
    </source>
</evidence>
<keyword evidence="5" id="KW-0378">Hydrolase</keyword>
<gene>
    <name evidence="8" type="ORF">g.28033</name>
</gene>
<sequence length="1428" mass="159403">MDSQAKTKVLTEEEFRSCYPDVSIQHLTEKGAKGSPNIDKRQPLKIATKPVVVPKSPTTLKTAVAAKLQSVKNSPSKTNLIQPKVNSPNVAKTPVAVKTPVMVKTPTVAKTPIAAVKTPTTPVVKTPQAVVKNVAVKTQGSALKPPQTKQTIPVKLTQNIVKTTQNVVKTPSKPAVVTTSVPAVQESAPDQSTTTVLTYHVPHSTPQRTSNQLTIEKIDHQQRIPVVLDANQVVLRQVINSGQVVVQNKLPAAETAVQSVVIGTTAPTITPVVAEITTSEPLQALQVTQQVTLYTPKGNTFTVDDVKKQLIKQNAMTNVVSSTTNPVPAPVAGVQEQKKPVTPARAQAVVHSPLRQSKVKINQQVRSQQKPVAARNYQSTRGQVSKVNPKRDIPMQKVSPMQPPPLPPPELQLGSEEEVTTSEEIPQERQETKLIVILPSGERKHVSINNESMPSCTIQDVLNIINVPIPGYLLNQNVMAEIFPSPEAMAGNETHWDGSEQNVSEPGEILGVGGDVGVEDSTELRLSSEMDTSQKEIENANGEPDQEGLLAVCPACGYSSVDLNKCLRCTRKIPPNCKTVSEGLDQKSRKTKADSLTGDSPKKKKVCRKRRMEEPVCLTISDDEELLGLAHAHAQPPEESFHSDSNSQLSSCDKEPVITDEMITELKQSVSGGGVDMELALENVSAEEKTFLQCRTVRIGSYKVVPKDKVLITPHGLKVTVPVLNSDQSVELKILYNEIIKVLIHFGRQMPVLFFYTRPAAAAKIRKALKMDDKNGFYYDSTSSNETHRRITFLPDKIDEDCKQTLKTIFSNPENNVFAELSGKEANDILVKASPKEVQAFILKKQPNQQQQQPQQPQPFNGQNIQTIMVYPPPPEKGGIPINTEDYACLGEDQFLNDVIIDFYLKYVVEKTLSPADRARTHVFSSFFYKRLTTKPPPKRKSMNPVENDPTATPAAKRHSRVKSWTKNVNLFTKDFIVIPINENSHWFLAIICFPGLTGPVRFSDNTPIDLPGRKKKPNDKAAVDVLSGKHTVTIGSTTITAVSPSATLDDVEDRDEADGEDEDMDVPDEDEDGSQKPSVPEIKEEPVNDPQVTNRKKEREPIKQPCILIFDSLAGASRSRVVATLRDYLRVEYEVKHGETRNFGGDVMKGTNLRCPQQTNYTDCGLYVLQYVEAFFLWPVTDYHIPITQLQDWFQADIVSRKRYDIQQLLHRLMQEQGIDIEALNLPLLNLRPEGKHLVECSGTEEDEDDEEEEEEMGDEEEDDMMDDDGEYNDEIENEHEEMEEGEIVHHDEDDEDPDQFLDPHMDHDEDQDMDEEDYGMEDEEEDLQEEDEMVDKELDDLSLAHMGGPLKKKDLKHYRIPRLVKNDMINNSFKEDLQEEDEMVDKELDDLSLAHMGGPLKKKDLKHYRIPRLVKNDMINNSFKED</sequence>
<protein>
    <recommendedName>
        <fullName evidence="7">Ubiquitin-like protease family profile domain-containing protein</fullName>
    </recommendedName>
</protein>
<dbReference type="SUPFAM" id="SSF54001">
    <property type="entry name" value="Cysteine proteinases"/>
    <property type="match status" value="1"/>
</dbReference>
<feature type="region of interest" description="Disordered" evidence="6">
    <location>
        <begin position="1241"/>
        <end position="1273"/>
    </location>
</feature>
<dbReference type="GO" id="GO:0006508">
    <property type="term" value="P:proteolysis"/>
    <property type="evidence" value="ECO:0007669"/>
    <property type="project" value="UniProtKB-KW"/>
</dbReference>
<evidence type="ECO:0000256" key="1">
    <source>
        <dbReference type="ARBA" id="ARBA00005234"/>
    </source>
</evidence>
<feature type="compositionally biased region" description="Polar residues" evidence="6">
    <location>
        <begin position="361"/>
        <end position="386"/>
    </location>
</feature>
<dbReference type="GO" id="GO:0016926">
    <property type="term" value="P:protein desumoylation"/>
    <property type="evidence" value="ECO:0007669"/>
    <property type="project" value="TreeGrafter"/>
</dbReference>
<keyword evidence="4" id="KW-0833">Ubl conjugation pathway</keyword>
<evidence type="ECO:0000256" key="5">
    <source>
        <dbReference type="ARBA" id="ARBA00022801"/>
    </source>
</evidence>
<evidence type="ECO:0000256" key="2">
    <source>
        <dbReference type="ARBA" id="ARBA00022553"/>
    </source>
</evidence>
<feature type="region of interest" description="Disordered" evidence="6">
    <location>
        <begin position="361"/>
        <end position="413"/>
    </location>
</feature>
<dbReference type="InterPro" id="IPR003653">
    <property type="entry name" value="Peptidase_C48_C"/>
</dbReference>
<feature type="region of interest" description="Disordered" evidence="6">
    <location>
        <begin position="935"/>
        <end position="960"/>
    </location>
</feature>
<dbReference type="Gene3D" id="3.40.395.10">
    <property type="entry name" value="Adenoviral Proteinase, Chain A"/>
    <property type="match status" value="1"/>
</dbReference>
<feature type="compositionally biased region" description="Basic and acidic residues" evidence="6">
    <location>
        <begin position="584"/>
        <end position="593"/>
    </location>
</feature>
<dbReference type="GO" id="GO:0005737">
    <property type="term" value="C:cytoplasm"/>
    <property type="evidence" value="ECO:0007669"/>
    <property type="project" value="TreeGrafter"/>
</dbReference>
<feature type="region of interest" description="Disordered" evidence="6">
    <location>
        <begin position="1294"/>
        <end position="1336"/>
    </location>
</feature>
<evidence type="ECO:0000256" key="4">
    <source>
        <dbReference type="ARBA" id="ARBA00022786"/>
    </source>
</evidence>